<feature type="compositionally biased region" description="Basic and acidic residues" evidence="1">
    <location>
        <begin position="1"/>
        <end position="19"/>
    </location>
</feature>
<gene>
    <name evidence="2" type="ORF">CEXT_649301</name>
</gene>
<dbReference type="Proteomes" id="UP001054945">
    <property type="component" value="Unassembled WGS sequence"/>
</dbReference>
<accession>A0AAV4Y0E6</accession>
<evidence type="ECO:0000313" key="2">
    <source>
        <dbReference type="EMBL" id="GIZ00274.1"/>
    </source>
</evidence>
<feature type="region of interest" description="Disordered" evidence="1">
    <location>
        <begin position="1"/>
        <end position="24"/>
    </location>
</feature>
<feature type="compositionally biased region" description="Basic and acidic residues" evidence="1">
    <location>
        <begin position="79"/>
        <end position="90"/>
    </location>
</feature>
<dbReference type="AlphaFoldDB" id="A0AAV4Y0E6"/>
<evidence type="ECO:0000256" key="1">
    <source>
        <dbReference type="SAM" id="MobiDB-lite"/>
    </source>
</evidence>
<name>A0AAV4Y0E6_CAEEX</name>
<evidence type="ECO:0000313" key="3">
    <source>
        <dbReference type="Proteomes" id="UP001054945"/>
    </source>
</evidence>
<comment type="caution">
    <text evidence="2">The sequence shown here is derived from an EMBL/GenBank/DDBJ whole genome shotgun (WGS) entry which is preliminary data.</text>
</comment>
<protein>
    <submittedName>
        <fullName evidence="2">Uncharacterized protein</fullName>
    </submittedName>
</protein>
<sequence>MRSRDLTLSHGNDTYEKVGSKHRHKLQKRRCERESRVPYRTLPSPYPLCYERIVLARRVIAKVGLVLLTWRVASPTERRGKQAMDKEKTGRNKNHIGGWVPPPMLKEYPSNPTETLAYWPTSAMESKSCKQQMHSFPIWLNHFCYHLLNTPLRGQI</sequence>
<reference evidence="2 3" key="1">
    <citation type="submission" date="2021-06" db="EMBL/GenBank/DDBJ databases">
        <title>Caerostris extrusa draft genome.</title>
        <authorList>
            <person name="Kono N."/>
            <person name="Arakawa K."/>
        </authorList>
    </citation>
    <scope>NUCLEOTIDE SEQUENCE [LARGE SCALE GENOMIC DNA]</scope>
</reference>
<proteinExistence type="predicted"/>
<dbReference type="EMBL" id="BPLR01001143">
    <property type="protein sequence ID" value="GIZ00274.1"/>
    <property type="molecule type" value="Genomic_DNA"/>
</dbReference>
<organism evidence="2 3">
    <name type="scientific">Caerostris extrusa</name>
    <name type="common">Bark spider</name>
    <name type="synonym">Caerostris bankana</name>
    <dbReference type="NCBI Taxonomy" id="172846"/>
    <lineage>
        <taxon>Eukaryota</taxon>
        <taxon>Metazoa</taxon>
        <taxon>Ecdysozoa</taxon>
        <taxon>Arthropoda</taxon>
        <taxon>Chelicerata</taxon>
        <taxon>Arachnida</taxon>
        <taxon>Araneae</taxon>
        <taxon>Araneomorphae</taxon>
        <taxon>Entelegynae</taxon>
        <taxon>Araneoidea</taxon>
        <taxon>Araneidae</taxon>
        <taxon>Caerostris</taxon>
    </lineage>
</organism>
<keyword evidence="3" id="KW-1185">Reference proteome</keyword>
<feature type="region of interest" description="Disordered" evidence="1">
    <location>
        <begin position="79"/>
        <end position="104"/>
    </location>
</feature>